<dbReference type="Pfam" id="PF13187">
    <property type="entry name" value="Fer4_9"/>
    <property type="match status" value="1"/>
</dbReference>
<evidence type="ECO:0000259" key="4">
    <source>
        <dbReference type="PROSITE" id="PS51379"/>
    </source>
</evidence>
<dbReference type="PROSITE" id="PS00198">
    <property type="entry name" value="4FE4S_FER_1"/>
    <property type="match status" value="2"/>
</dbReference>
<protein>
    <submittedName>
        <fullName evidence="5">Polyferredoxin</fullName>
    </submittedName>
</protein>
<keyword evidence="3" id="KW-0411">Iron-sulfur</keyword>
<dbReference type="GeneID" id="57961124"/>
<sequence length="251" mass="28213">MILYFSGTGNSEYTAKRIGEEINDEIMNLGEKIRSRDFSGIHSDTPWVVAAPTYAWRIPRILQEWLEKTELTGNKNIYFVMTCGGNIGNAGRYLKKLTDAKGLSYQGCAQIIMPENYIAMFTTPTREEAAGIIRRSQSAIDKAARQIKLNRPFPQVPVTRKDKINSGIVNDIFYPMFVHAKKFRATGACISCGKCANNCPLNNIRLKNGFPVWGRSCTHCMACINRCPSQAIEYGKHTQNLPRYTCPQSRG</sequence>
<dbReference type="NCBIfam" id="NF038196">
    <property type="entry name" value="ferrodoxin_EFR1"/>
    <property type="match status" value="1"/>
</dbReference>
<dbReference type="HOGENOM" id="CLU_068049_0_0_9"/>
<evidence type="ECO:0000256" key="1">
    <source>
        <dbReference type="ARBA" id="ARBA00022723"/>
    </source>
</evidence>
<dbReference type="PATRIC" id="fig|999408.3.peg.1504"/>
<organism evidence="5 6">
    <name type="scientific">[Clostridium] clostridioforme 90A8</name>
    <dbReference type="NCBI Taxonomy" id="999408"/>
    <lineage>
        <taxon>Bacteria</taxon>
        <taxon>Bacillati</taxon>
        <taxon>Bacillota</taxon>
        <taxon>Clostridia</taxon>
        <taxon>Lachnospirales</taxon>
        <taxon>Lachnospiraceae</taxon>
        <taxon>Enterocloster</taxon>
    </lineage>
</organism>
<feature type="domain" description="4Fe-4S ferredoxin-type" evidence="4">
    <location>
        <begin position="180"/>
        <end position="209"/>
    </location>
</feature>
<accession>A0A0E2HRW1</accession>
<reference evidence="5 6" key="1">
    <citation type="submission" date="2013-01" db="EMBL/GenBank/DDBJ databases">
        <title>The Genome Sequence of Clostridium clostridioforme 90A8.</title>
        <authorList>
            <consortium name="The Broad Institute Genome Sequencing Platform"/>
            <person name="Earl A."/>
            <person name="Ward D."/>
            <person name="Feldgarden M."/>
            <person name="Gevers D."/>
            <person name="Courvalin P."/>
            <person name="Lambert T."/>
            <person name="Walker B."/>
            <person name="Young S.K."/>
            <person name="Zeng Q."/>
            <person name="Gargeya S."/>
            <person name="Fitzgerald M."/>
            <person name="Haas B."/>
            <person name="Abouelleil A."/>
            <person name="Alvarado L."/>
            <person name="Arachchi H.M."/>
            <person name="Berlin A.M."/>
            <person name="Chapman S.B."/>
            <person name="Dewar J."/>
            <person name="Goldberg J."/>
            <person name="Griggs A."/>
            <person name="Gujja S."/>
            <person name="Hansen M."/>
            <person name="Howarth C."/>
            <person name="Imamovic A."/>
            <person name="Larimer J."/>
            <person name="McCowan C."/>
            <person name="Murphy C."/>
            <person name="Neiman D."/>
            <person name="Pearson M."/>
            <person name="Priest M."/>
            <person name="Roberts A."/>
            <person name="Saif S."/>
            <person name="Shea T."/>
            <person name="Sisk P."/>
            <person name="Sykes S."/>
            <person name="Wortman J."/>
            <person name="Nusbaum C."/>
            <person name="Birren B."/>
        </authorList>
    </citation>
    <scope>NUCLEOTIDE SEQUENCE [LARGE SCALE GENOMIC DNA]</scope>
    <source>
        <strain evidence="5 6">90A8</strain>
    </source>
</reference>
<evidence type="ECO:0000313" key="6">
    <source>
        <dbReference type="Proteomes" id="UP000013085"/>
    </source>
</evidence>
<gene>
    <name evidence="5" type="ORF">HMPREF1090_01391</name>
</gene>
<dbReference type="RefSeq" id="WP_002584428.1">
    <property type="nucleotide sequence ID" value="NZ_KB851009.1"/>
</dbReference>
<dbReference type="Gene3D" id="3.30.70.20">
    <property type="match status" value="1"/>
</dbReference>
<dbReference type="Gene3D" id="3.40.50.360">
    <property type="match status" value="1"/>
</dbReference>
<dbReference type="EMBL" id="AGYR01000012">
    <property type="protein sequence ID" value="ENZ17842.1"/>
    <property type="molecule type" value="Genomic_DNA"/>
</dbReference>
<dbReference type="Proteomes" id="UP000013085">
    <property type="component" value="Unassembled WGS sequence"/>
</dbReference>
<dbReference type="GO" id="GO:0046872">
    <property type="term" value="F:metal ion binding"/>
    <property type="evidence" value="ECO:0007669"/>
    <property type="project" value="UniProtKB-KW"/>
</dbReference>
<dbReference type="SUPFAM" id="SSF54862">
    <property type="entry name" value="4Fe-4S ferredoxins"/>
    <property type="match status" value="1"/>
</dbReference>
<dbReference type="GO" id="GO:0051536">
    <property type="term" value="F:iron-sulfur cluster binding"/>
    <property type="evidence" value="ECO:0007669"/>
    <property type="project" value="UniProtKB-KW"/>
</dbReference>
<dbReference type="InterPro" id="IPR017900">
    <property type="entry name" value="4Fe4S_Fe_S_CS"/>
</dbReference>
<dbReference type="PROSITE" id="PS51379">
    <property type="entry name" value="4FE4S_FER_2"/>
    <property type="match status" value="2"/>
</dbReference>
<dbReference type="InterPro" id="IPR029039">
    <property type="entry name" value="Flavoprotein-like_sf"/>
</dbReference>
<dbReference type="InterPro" id="IPR017896">
    <property type="entry name" value="4Fe4S_Fe-S-bd"/>
</dbReference>
<proteinExistence type="predicted"/>
<dbReference type="AlphaFoldDB" id="A0A0E2HRW1"/>
<dbReference type="InterPro" id="IPR047964">
    <property type="entry name" value="EFR1-like"/>
</dbReference>
<evidence type="ECO:0000256" key="2">
    <source>
        <dbReference type="ARBA" id="ARBA00023004"/>
    </source>
</evidence>
<keyword evidence="1" id="KW-0479">Metal-binding</keyword>
<dbReference type="SUPFAM" id="SSF52218">
    <property type="entry name" value="Flavoproteins"/>
    <property type="match status" value="1"/>
</dbReference>
<comment type="caution">
    <text evidence="5">The sequence shown here is derived from an EMBL/GenBank/DDBJ whole genome shotgun (WGS) entry which is preliminary data.</text>
</comment>
<evidence type="ECO:0000313" key="5">
    <source>
        <dbReference type="EMBL" id="ENZ17842.1"/>
    </source>
</evidence>
<feature type="domain" description="4Fe-4S ferredoxin-type" evidence="4">
    <location>
        <begin position="217"/>
        <end position="237"/>
    </location>
</feature>
<evidence type="ECO:0000256" key="3">
    <source>
        <dbReference type="ARBA" id="ARBA00023014"/>
    </source>
</evidence>
<keyword evidence="2" id="KW-0408">Iron</keyword>
<name>A0A0E2HRW1_9FIRM</name>